<reference evidence="2 3" key="1">
    <citation type="submission" date="2016-10" db="EMBL/GenBank/DDBJ databases">
        <authorList>
            <person name="de Groot N.N."/>
        </authorList>
    </citation>
    <scope>NUCLEOTIDE SEQUENCE [LARGE SCALE GENOMIC DNA]</scope>
    <source>
        <strain evidence="2 3">DSM 24956</strain>
    </source>
</reference>
<keyword evidence="1" id="KW-1133">Transmembrane helix</keyword>
<keyword evidence="1" id="KW-0812">Transmembrane</keyword>
<name>A0A1H2WF37_9FLAO</name>
<evidence type="ECO:0000313" key="3">
    <source>
        <dbReference type="Proteomes" id="UP000199595"/>
    </source>
</evidence>
<accession>A0A1H2WF37</accession>
<proteinExistence type="predicted"/>
<protein>
    <submittedName>
        <fullName evidence="2">Uncharacterized protein</fullName>
    </submittedName>
</protein>
<dbReference type="STRING" id="762486.SAMN05444411_102185"/>
<organism evidence="2 3">
    <name type="scientific">Lutibacter oricola</name>
    <dbReference type="NCBI Taxonomy" id="762486"/>
    <lineage>
        <taxon>Bacteria</taxon>
        <taxon>Pseudomonadati</taxon>
        <taxon>Bacteroidota</taxon>
        <taxon>Flavobacteriia</taxon>
        <taxon>Flavobacteriales</taxon>
        <taxon>Flavobacteriaceae</taxon>
        <taxon>Lutibacter</taxon>
    </lineage>
</organism>
<dbReference type="EMBL" id="FNNJ01000002">
    <property type="protein sequence ID" value="SDW79293.1"/>
    <property type="molecule type" value="Genomic_DNA"/>
</dbReference>
<evidence type="ECO:0000313" key="2">
    <source>
        <dbReference type="EMBL" id="SDW79293.1"/>
    </source>
</evidence>
<evidence type="ECO:0000256" key="1">
    <source>
        <dbReference type="SAM" id="Phobius"/>
    </source>
</evidence>
<dbReference type="Proteomes" id="UP000199595">
    <property type="component" value="Unassembled WGS sequence"/>
</dbReference>
<sequence length="78" mass="8808">MKDILLKSLVIIPVIAFVDYLIMILVGCTSCLFGFKDNFYECTFCTIGKIVLVASVLTFLVIIFKDTMSLFNNKKQVC</sequence>
<feature type="transmembrane region" description="Helical" evidence="1">
    <location>
        <begin position="47"/>
        <end position="64"/>
    </location>
</feature>
<dbReference type="AlphaFoldDB" id="A0A1H2WF37"/>
<keyword evidence="1" id="KW-0472">Membrane</keyword>
<keyword evidence="3" id="KW-1185">Reference proteome</keyword>
<feature type="transmembrane region" description="Helical" evidence="1">
    <location>
        <begin position="9"/>
        <end position="35"/>
    </location>
</feature>
<gene>
    <name evidence="2" type="ORF">SAMN05444411_102185</name>
</gene>